<reference evidence="2 3" key="1">
    <citation type="submission" date="2019-11" db="EMBL/GenBank/DDBJ databases">
        <authorList>
            <person name="Brisse S."/>
        </authorList>
    </citation>
    <scope>NUCLEOTIDE SEQUENCE [LARGE SCALE GENOMIC DNA]</scope>
    <source>
        <strain evidence="2">FRC0190</strain>
    </source>
</reference>
<name>A0A6I8MEZ0_9CORY</name>
<dbReference type="Proteomes" id="UP000423525">
    <property type="component" value="Chromosome"/>
</dbReference>
<dbReference type="AlphaFoldDB" id="A0A6I8MEZ0"/>
<sequence length="88" mass="9621">MFAAFTSQTVQIPGSEYAELGVAMSAADALAKKEHHKENKKHNTTAIALPLSTAPRLIRHNTQRKALPQNHTGDHRSSIKPQIQKPTG</sequence>
<feature type="compositionally biased region" description="Basic residues" evidence="1">
    <location>
        <begin position="33"/>
        <end position="43"/>
    </location>
</feature>
<protein>
    <submittedName>
        <fullName evidence="2">Uncharacterized protein</fullName>
    </submittedName>
</protein>
<organism evidence="2 3">
    <name type="scientific">Corynebacterium rouxii</name>
    <dbReference type="NCBI Taxonomy" id="2719119"/>
    <lineage>
        <taxon>Bacteria</taxon>
        <taxon>Bacillati</taxon>
        <taxon>Actinomycetota</taxon>
        <taxon>Actinomycetes</taxon>
        <taxon>Mycobacteriales</taxon>
        <taxon>Corynebacteriaceae</taxon>
        <taxon>Corynebacterium</taxon>
    </lineage>
</organism>
<gene>
    <name evidence="2" type="ORF">FRC0190_00799</name>
</gene>
<evidence type="ECO:0000313" key="3">
    <source>
        <dbReference type="Proteomes" id="UP000423525"/>
    </source>
</evidence>
<evidence type="ECO:0000256" key="1">
    <source>
        <dbReference type="SAM" id="MobiDB-lite"/>
    </source>
</evidence>
<evidence type="ECO:0000313" key="2">
    <source>
        <dbReference type="EMBL" id="VZH84800.1"/>
    </source>
</evidence>
<feature type="compositionally biased region" description="Polar residues" evidence="1">
    <location>
        <begin position="79"/>
        <end position="88"/>
    </location>
</feature>
<dbReference type="EMBL" id="LR738855">
    <property type="protein sequence ID" value="VZH84800.1"/>
    <property type="molecule type" value="Genomic_DNA"/>
</dbReference>
<feature type="region of interest" description="Disordered" evidence="1">
    <location>
        <begin position="31"/>
        <end position="88"/>
    </location>
</feature>
<dbReference type="KEGG" id="crf:FRC0190_00799"/>
<proteinExistence type="predicted"/>
<accession>A0A6I8MEZ0</accession>